<dbReference type="WBParaSite" id="TCLT_0001071101-mRNA-1">
    <property type="protein sequence ID" value="TCLT_0001071101-mRNA-1"/>
    <property type="gene ID" value="TCLT_0001071101"/>
</dbReference>
<dbReference type="SUPFAM" id="SSF63712">
    <property type="entry name" value="Nicotinic receptor ligand binding domain-like"/>
    <property type="match status" value="1"/>
</dbReference>
<keyword evidence="4 17" id="KW-0812">Transmembrane</keyword>
<keyword evidence="7" id="KW-0770">Synapse</keyword>
<keyword evidence="14" id="KW-1071">Ligand-gated ion channel</keyword>
<evidence type="ECO:0000256" key="8">
    <source>
        <dbReference type="ARBA" id="ARBA00023065"/>
    </source>
</evidence>
<evidence type="ECO:0000256" key="12">
    <source>
        <dbReference type="ARBA" id="ARBA00023180"/>
    </source>
</evidence>
<protein>
    <submittedName>
        <fullName evidence="22">Neur_chan_memb domain-containing protein</fullName>
    </submittedName>
</protein>
<evidence type="ECO:0000256" key="7">
    <source>
        <dbReference type="ARBA" id="ARBA00023018"/>
    </source>
</evidence>
<evidence type="ECO:0000256" key="15">
    <source>
        <dbReference type="ARBA" id="ARBA00023303"/>
    </source>
</evidence>
<evidence type="ECO:0000256" key="6">
    <source>
        <dbReference type="ARBA" id="ARBA00022989"/>
    </source>
</evidence>
<feature type="transmembrane region" description="Helical" evidence="17">
    <location>
        <begin position="94"/>
        <end position="117"/>
    </location>
</feature>
<keyword evidence="10" id="KW-1015">Disulfide bond</keyword>
<evidence type="ECO:0000256" key="14">
    <source>
        <dbReference type="ARBA" id="ARBA00023286"/>
    </source>
</evidence>
<dbReference type="Pfam" id="PF02932">
    <property type="entry name" value="Neur_chan_memb"/>
    <property type="match status" value="1"/>
</dbReference>
<evidence type="ECO:0000256" key="2">
    <source>
        <dbReference type="ARBA" id="ARBA00022448"/>
    </source>
</evidence>
<evidence type="ECO:0000259" key="19">
    <source>
        <dbReference type="Pfam" id="PF02932"/>
    </source>
</evidence>
<evidence type="ECO:0000256" key="1">
    <source>
        <dbReference type="ARBA" id="ARBA00009237"/>
    </source>
</evidence>
<dbReference type="PANTHER" id="PTHR18945">
    <property type="entry name" value="NEUROTRANSMITTER GATED ION CHANNEL"/>
    <property type="match status" value="1"/>
</dbReference>
<dbReference type="EMBL" id="UYYF01005274">
    <property type="protein sequence ID" value="VDN08402.1"/>
    <property type="molecule type" value="Genomic_DNA"/>
</dbReference>
<evidence type="ECO:0000256" key="5">
    <source>
        <dbReference type="ARBA" id="ARBA00022729"/>
    </source>
</evidence>
<evidence type="ECO:0000259" key="18">
    <source>
        <dbReference type="Pfam" id="PF02931"/>
    </source>
</evidence>
<dbReference type="FunFam" id="1.20.58.390:FF:000022">
    <property type="entry name" value="Nicotinic acetylcholine receptor subunit alpha4"/>
    <property type="match status" value="1"/>
</dbReference>
<dbReference type="Gene3D" id="2.70.170.10">
    <property type="entry name" value="Neurotransmitter-gated ion-channel ligand-binding domain"/>
    <property type="match status" value="1"/>
</dbReference>
<keyword evidence="13" id="KW-0628">Postsynaptic cell membrane</keyword>
<keyword evidence="8" id="KW-0406">Ion transport</keyword>
<dbReference type="FunFam" id="1.20.58.390:FF:000001">
    <property type="entry name" value="Neuronal nicotinic acetylcholine receptor subunit 3"/>
    <property type="match status" value="1"/>
</dbReference>
<keyword evidence="9 17" id="KW-0472">Membrane</keyword>
<dbReference type="OrthoDB" id="5975154at2759"/>
<dbReference type="SUPFAM" id="SSF90112">
    <property type="entry name" value="Neurotransmitter-gated ion-channel transmembrane pore"/>
    <property type="match status" value="1"/>
</dbReference>
<keyword evidence="3" id="KW-1003">Cell membrane</keyword>
<dbReference type="STRING" id="103827.A0A0N5DBZ2"/>
<dbReference type="InterPro" id="IPR036734">
    <property type="entry name" value="Neur_chan_lig-bd_sf"/>
</dbReference>
<proteinExistence type="inferred from homology"/>
<feature type="transmembrane region" description="Helical" evidence="17">
    <location>
        <begin position="159"/>
        <end position="182"/>
    </location>
</feature>
<feature type="domain" description="Neurotransmitter-gated ion-channel transmembrane" evidence="19">
    <location>
        <begin position="100"/>
        <end position="337"/>
    </location>
</feature>
<dbReference type="GO" id="GO:0045211">
    <property type="term" value="C:postsynaptic membrane"/>
    <property type="evidence" value="ECO:0007669"/>
    <property type="project" value="UniProtKB-SubCell"/>
</dbReference>
<dbReference type="InterPro" id="IPR038050">
    <property type="entry name" value="Neuro_actylchol_rec"/>
</dbReference>
<evidence type="ECO:0000256" key="11">
    <source>
        <dbReference type="ARBA" id="ARBA00023170"/>
    </source>
</evidence>
<gene>
    <name evidence="20" type="ORF">TCLT_LOCUS10693</name>
</gene>
<comment type="similarity">
    <text evidence="1">Belongs to the ligand-gated ion channel (TC 1.A.9) family. Acetylcholine receptor (TC 1.A.9.1) subfamily.</text>
</comment>
<keyword evidence="11" id="KW-0675">Receptor</keyword>
<sequence>MYISSWTYGGLEVDLRHKDAHTERTESERVLGFDGEYDETVWIVDEGIDLSDYYPSVEWDILGVPSKRHLKRYPCCESPFIDLTYEIRLRRKTLFYIVYLIFPIVSINFLTVLVFYLPSDGGEKISLCLNILISLTIFFLLLVEIIPSTSLVIPLIGKYLLFTMVLVTLSVIVTVITLNVHFRSPSTHTMPKWAKKIFINFLPKYLLTRRPIPIKIKSPSSNYFVISKRSDGRLPDNNRQRDHAFSALFNQMDFLSPVYRSSLCTTKSHDGSSFASSQKELSPVMSAVDSVTFIASQMKDDKDGQQIVEDWKYISVVMDRLFLILFTTACIAGSFMIILRAPTIYDTTIALA</sequence>
<keyword evidence="12" id="KW-0325">Glycoprotein</keyword>
<evidence type="ECO:0000256" key="17">
    <source>
        <dbReference type="SAM" id="Phobius"/>
    </source>
</evidence>
<evidence type="ECO:0000256" key="10">
    <source>
        <dbReference type="ARBA" id="ARBA00023157"/>
    </source>
</evidence>
<dbReference type="Gene3D" id="1.20.58.390">
    <property type="entry name" value="Neurotransmitter-gated ion-channel transmembrane domain"/>
    <property type="match status" value="2"/>
</dbReference>
<dbReference type="AlphaFoldDB" id="A0A0N5DBZ2"/>
<dbReference type="CDD" id="cd19064">
    <property type="entry name" value="LGIC_TM_nAChR"/>
    <property type="match status" value="1"/>
</dbReference>
<reference evidence="20 21" key="2">
    <citation type="submission" date="2018-11" db="EMBL/GenBank/DDBJ databases">
        <authorList>
            <consortium name="Pathogen Informatics"/>
        </authorList>
    </citation>
    <scope>NUCLEOTIDE SEQUENCE [LARGE SCALE GENOMIC DNA]</scope>
</reference>
<evidence type="ECO:0000256" key="13">
    <source>
        <dbReference type="ARBA" id="ARBA00023257"/>
    </source>
</evidence>
<keyword evidence="6 17" id="KW-1133">Transmembrane helix</keyword>
<organism evidence="22">
    <name type="scientific">Thelazia callipaeda</name>
    <name type="common">Oriental eyeworm</name>
    <name type="synonym">Parasitic nematode</name>
    <dbReference type="NCBI Taxonomy" id="103827"/>
    <lineage>
        <taxon>Eukaryota</taxon>
        <taxon>Metazoa</taxon>
        <taxon>Ecdysozoa</taxon>
        <taxon>Nematoda</taxon>
        <taxon>Chromadorea</taxon>
        <taxon>Rhabditida</taxon>
        <taxon>Spirurina</taxon>
        <taxon>Spiruromorpha</taxon>
        <taxon>Thelazioidea</taxon>
        <taxon>Thelaziidae</taxon>
        <taxon>Thelazia</taxon>
    </lineage>
</organism>
<dbReference type="InterPro" id="IPR006202">
    <property type="entry name" value="Neur_chan_lig-bd"/>
</dbReference>
<evidence type="ECO:0000256" key="16">
    <source>
        <dbReference type="ARBA" id="ARBA00034104"/>
    </source>
</evidence>
<feature type="transmembrane region" description="Helical" evidence="17">
    <location>
        <begin position="129"/>
        <end position="153"/>
    </location>
</feature>
<keyword evidence="2" id="KW-0813">Transport</keyword>
<comment type="subcellular location">
    <subcellularLocation>
        <location evidence="16">Postsynaptic cell membrane</location>
        <topology evidence="16">Multi-pass membrane protein</topology>
    </subcellularLocation>
</comment>
<evidence type="ECO:0000256" key="3">
    <source>
        <dbReference type="ARBA" id="ARBA00022475"/>
    </source>
</evidence>
<dbReference type="Pfam" id="PF02931">
    <property type="entry name" value="Neur_chan_LBD"/>
    <property type="match status" value="1"/>
</dbReference>
<dbReference type="Proteomes" id="UP000276776">
    <property type="component" value="Unassembled WGS sequence"/>
</dbReference>
<dbReference type="GO" id="GO:0007271">
    <property type="term" value="P:synaptic transmission, cholinergic"/>
    <property type="evidence" value="ECO:0007669"/>
    <property type="project" value="UniProtKB-ARBA"/>
</dbReference>
<dbReference type="GO" id="GO:0005230">
    <property type="term" value="F:extracellular ligand-gated monoatomic ion channel activity"/>
    <property type="evidence" value="ECO:0007669"/>
    <property type="project" value="InterPro"/>
</dbReference>
<dbReference type="OMA" id="CWILINS"/>
<accession>A0A0N5DBZ2</accession>
<feature type="transmembrane region" description="Helical" evidence="17">
    <location>
        <begin position="321"/>
        <end position="339"/>
    </location>
</feature>
<keyword evidence="5" id="KW-0732">Signal</keyword>
<keyword evidence="21" id="KW-1185">Reference proteome</keyword>
<evidence type="ECO:0000313" key="21">
    <source>
        <dbReference type="Proteomes" id="UP000276776"/>
    </source>
</evidence>
<keyword evidence="15" id="KW-0407">Ion channel</keyword>
<name>A0A0N5DBZ2_THECL</name>
<reference evidence="22" key="1">
    <citation type="submission" date="2017-02" db="UniProtKB">
        <authorList>
            <consortium name="WormBaseParasite"/>
        </authorList>
    </citation>
    <scope>IDENTIFICATION</scope>
</reference>
<dbReference type="GO" id="GO:0098655">
    <property type="term" value="P:monoatomic cation transmembrane transport"/>
    <property type="evidence" value="ECO:0007669"/>
    <property type="project" value="UniProtKB-ARBA"/>
</dbReference>
<evidence type="ECO:0000313" key="22">
    <source>
        <dbReference type="WBParaSite" id="TCLT_0001071101-mRNA-1"/>
    </source>
</evidence>
<evidence type="ECO:0000256" key="9">
    <source>
        <dbReference type="ARBA" id="ARBA00023136"/>
    </source>
</evidence>
<dbReference type="InterPro" id="IPR006029">
    <property type="entry name" value="Neurotrans-gated_channel_TM"/>
</dbReference>
<dbReference type="InterPro" id="IPR036719">
    <property type="entry name" value="Neuro-gated_channel_TM_sf"/>
</dbReference>
<evidence type="ECO:0000256" key="4">
    <source>
        <dbReference type="ARBA" id="ARBA00022692"/>
    </source>
</evidence>
<feature type="domain" description="Neurotransmitter-gated ion-channel ligand-binding" evidence="18">
    <location>
        <begin position="1"/>
        <end position="93"/>
    </location>
</feature>
<evidence type="ECO:0000313" key="20">
    <source>
        <dbReference type="EMBL" id="VDN08402.1"/>
    </source>
</evidence>
<dbReference type="InterPro" id="IPR006201">
    <property type="entry name" value="Neur_channel"/>
</dbReference>
<dbReference type="GO" id="GO:0004888">
    <property type="term" value="F:transmembrane signaling receptor activity"/>
    <property type="evidence" value="ECO:0007669"/>
    <property type="project" value="InterPro"/>
</dbReference>